<evidence type="ECO:0000256" key="2">
    <source>
        <dbReference type="ARBA" id="ARBA00022771"/>
    </source>
</evidence>
<evidence type="ECO:0000256" key="8">
    <source>
        <dbReference type="PROSITE-ProRule" id="PRU00071"/>
    </source>
</evidence>
<name>A0A9I9DUP5_CUCME</name>
<dbReference type="GO" id="GO:0005634">
    <property type="term" value="C:nucleus"/>
    <property type="evidence" value="ECO:0007669"/>
    <property type="project" value="UniProtKB-SubCell"/>
</dbReference>
<organism evidence="12">
    <name type="scientific">Cucumis melo</name>
    <name type="common">Muskmelon</name>
    <dbReference type="NCBI Taxonomy" id="3656"/>
    <lineage>
        <taxon>Eukaryota</taxon>
        <taxon>Viridiplantae</taxon>
        <taxon>Streptophyta</taxon>
        <taxon>Embryophyta</taxon>
        <taxon>Tracheophyta</taxon>
        <taxon>Spermatophyta</taxon>
        <taxon>Magnoliopsida</taxon>
        <taxon>eudicotyledons</taxon>
        <taxon>Gunneridae</taxon>
        <taxon>Pentapetalae</taxon>
        <taxon>rosids</taxon>
        <taxon>fabids</taxon>
        <taxon>Cucurbitales</taxon>
        <taxon>Cucurbitaceae</taxon>
        <taxon>Benincaseae</taxon>
        <taxon>Cucumis</taxon>
    </lineage>
</organism>
<keyword evidence="3 9" id="KW-0862">Zinc</keyword>
<keyword evidence="4 9" id="KW-0805">Transcription regulation</keyword>
<dbReference type="InterPro" id="IPR003851">
    <property type="entry name" value="Znf_Dof"/>
</dbReference>
<evidence type="ECO:0000256" key="4">
    <source>
        <dbReference type="ARBA" id="ARBA00023015"/>
    </source>
</evidence>
<evidence type="ECO:0000256" key="9">
    <source>
        <dbReference type="RuleBase" id="RU369094"/>
    </source>
</evidence>
<dbReference type="AlphaFoldDB" id="A0A9I9DUP5"/>
<comment type="function">
    <text evidence="9">Transcription factor that binds specifically to a 5'-AA[AG]G-3' consensus core sequence.</text>
</comment>
<sequence length="355" mass="38218">ISEQVSPIDVILHHQRTFAQKRKLFTRIITNTMVFPPLPSYLDPPNWQPLTNHQTGGNDTAEDSGQVLLPPPPGGGGGGESAGGGSTGSIRPISMTDRARLAKIPQPEAGLKCPRCESTNTKFCYFNNYNLSQPRHFCKTCRRYWTRGGALRNVPVGGGCRRNKRTKSRNRSKSPAASERQLLVGSTNSTAAVSLSTQPHLPFLSSLQNFSTYGLNLGIIPPQAPPTSGGSAAGGVDVHEFQGDHWRLQQPQQFPLLANDQQPNLLYTFEPPEGAMTRYNLGGFSRLGIENDIGMSMEGEAVKVEESKGMNLGKNFQFWVGGGGGNDVNAWSGGGSGGSELHGFSSSSASHLLRQ</sequence>
<dbReference type="PROSITE" id="PS50884">
    <property type="entry name" value="ZF_DOF_2"/>
    <property type="match status" value="1"/>
</dbReference>
<dbReference type="Gramene" id="MELO3C023853.2.1">
    <property type="protein sequence ID" value="MELO3C023853.2.1"/>
    <property type="gene ID" value="MELO3C023853.2"/>
</dbReference>
<evidence type="ECO:0000256" key="5">
    <source>
        <dbReference type="ARBA" id="ARBA00023125"/>
    </source>
</evidence>
<feature type="compositionally biased region" description="Basic residues" evidence="10">
    <location>
        <begin position="161"/>
        <end position="172"/>
    </location>
</feature>
<feature type="domain" description="Dof-type" evidence="11">
    <location>
        <begin position="111"/>
        <end position="165"/>
    </location>
</feature>
<dbReference type="EnsemblPlants" id="MELO3C023853.2.1">
    <property type="protein sequence ID" value="MELO3C023853.2.1"/>
    <property type="gene ID" value="MELO3C023853.2"/>
</dbReference>
<dbReference type="PANTHER" id="PTHR31992:SF351">
    <property type="entry name" value="DOF ZINC FINGER PROTEIN"/>
    <property type="match status" value="1"/>
</dbReference>
<evidence type="ECO:0000256" key="7">
    <source>
        <dbReference type="ARBA" id="ARBA00023242"/>
    </source>
</evidence>
<evidence type="ECO:0000256" key="6">
    <source>
        <dbReference type="ARBA" id="ARBA00023163"/>
    </source>
</evidence>
<keyword evidence="2 8" id="KW-0863">Zinc-finger</keyword>
<keyword evidence="1 9" id="KW-0479">Metal-binding</keyword>
<keyword evidence="5 8" id="KW-0238">DNA-binding</keyword>
<feature type="compositionally biased region" description="Gly residues" evidence="10">
    <location>
        <begin position="75"/>
        <end position="87"/>
    </location>
</feature>
<evidence type="ECO:0000313" key="12">
    <source>
        <dbReference type="EnsemblPlants" id="MELO3C023853.2.1"/>
    </source>
</evidence>
<accession>A0A9I9DUP5</accession>
<dbReference type="GO" id="GO:0008270">
    <property type="term" value="F:zinc ion binding"/>
    <property type="evidence" value="ECO:0007669"/>
    <property type="project" value="UniProtKB-KW"/>
</dbReference>
<protein>
    <recommendedName>
        <fullName evidence="9">Dof zinc finger protein</fullName>
    </recommendedName>
</protein>
<comment type="subcellular location">
    <subcellularLocation>
        <location evidence="8 9">Nucleus</location>
    </subcellularLocation>
</comment>
<dbReference type="Pfam" id="PF02701">
    <property type="entry name" value="Zn_ribbon_Dof"/>
    <property type="match status" value="1"/>
</dbReference>
<dbReference type="GO" id="GO:0003677">
    <property type="term" value="F:DNA binding"/>
    <property type="evidence" value="ECO:0007669"/>
    <property type="project" value="UniProtKB-UniRule"/>
</dbReference>
<dbReference type="GO" id="GO:0003700">
    <property type="term" value="F:DNA-binding transcription factor activity"/>
    <property type="evidence" value="ECO:0007669"/>
    <property type="project" value="UniProtKB-UniRule"/>
</dbReference>
<evidence type="ECO:0000256" key="1">
    <source>
        <dbReference type="ARBA" id="ARBA00022723"/>
    </source>
</evidence>
<keyword evidence="7 8" id="KW-0539">Nucleus</keyword>
<evidence type="ECO:0000256" key="10">
    <source>
        <dbReference type="SAM" id="MobiDB-lite"/>
    </source>
</evidence>
<reference evidence="12" key="1">
    <citation type="submission" date="2023-03" db="UniProtKB">
        <authorList>
            <consortium name="EnsemblPlants"/>
        </authorList>
    </citation>
    <scope>IDENTIFICATION</scope>
</reference>
<dbReference type="PANTHER" id="PTHR31992">
    <property type="entry name" value="DOF ZINC FINGER PROTEIN DOF1.4-RELATED"/>
    <property type="match status" value="1"/>
</dbReference>
<feature type="compositionally biased region" description="Polar residues" evidence="10">
    <location>
        <begin position="48"/>
        <end position="58"/>
    </location>
</feature>
<proteinExistence type="predicted"/>
<evidence type="ECO:0000259" key="11">
    <source>
        <dbReference type="PROSITE" id="PS50884"/>
    </source>
</evidence>
<feature type="region of interest" description="Disordered" evidence="10">
    <location>
        <begin position="155"/>
        <end position="181"/>
    </location>
</feature>
<dbReference type="PROSITE" id="PS01361">
    <property type="entry name" value="ZF_DOF_1"/>
    <property type="match status" value="1"/>
</dbReference>
<feature type="region of interest" description="Disordered" evidence="10">
    <location>
        <begin position="45"/>
        <end position="92"/>
    </location>
</feature>
<dbReference type="InterPro" id="IPR045174">
    <property type="entry name" value="Dof"/>
</dbReference>
<evidence type="ECO:0000256" key="3">
    <source>
        <dbReference type="ARBA" id="ARBA00022833"/>
    </source>
</evidence>
<keyword evidence="6 9" id="KW-0804">Transcription</keyword>